<keyword evidence="2" id="KW-1185">Reference proteome</keyword>
<dbReference type="AlphaFoldDB" id="A0A225VTC7"/>
<proteinExistence type="predicted"/>
<sequence>MPKATLIVNFPTENGNGFYVTPKVGHCMTFNGCDYWQPATGISWEDLPSYHFVGFYEGDTCWGGGYQFISKRTVGRLKFHKDNKPSTQPLRSLMIGKTVGTRPQLIYRGCFNEDPPVVEATLVDVTHNNSDAKGDEFLDINDSLSSNWTELLRD</sequence>
<dbReference type="Proteomes" id="UP000198211">
    <property type="component" value="Unassembled WGS sequence"/>
</dbReference>
<dbReference type="EMBL" id="NBNE01003025">
    <property type="protein sequence ID" value="OWZ08781.1"/>
    <property type="molecule type" value="Genomic_DNA"/>
</dbReference>
<comment type="caution">
    <text evidence="1">The sequence shown here is derived from an EMBL/GenBank/DDBJ whole genome shotgun (WGS) entry which is preliminary data.</text>
</comment>
<evidence type="ECO:0000313" key="1">
    <source>
        <dbReference type="EMBL" id="OWZ08781.1"/>
    </source>
</evidence>
<dbReference type="OrthoDB" id="109447at2759"/>
<protein>
    <submittedName>
        <fullName evidence="1">Uncharacterized protein</fullName>
    </submittedName>
</protein>
<name>A0A225VTC7_9STRA</name>
<gene>
    <name evidence="1" type="ORF">PHMEG_00018625</name>
</gene>
<reference evidence="2" key="1">
    <citation type="submission" date="2017-03" db="EMBL/GenBank/DDBJ databases">
        <title>Phytopthora megakarya and P. palmivora, two closely related causual agents of cacao black pod achieved similar genome size and gene model numbers by different mechanisms.</title>
        <authorList>
            <person name="Ali S."/>
            <person name="Shao J."/>
            <person name="Larry D.J."/>
            <person name="Kronmiller B."/>
            <person name="Shen D."/>
            <person name="Strem M.D."/>
            <person name="Melnick R.L."/>
            <person name="Guiltinan M.J."/>
            <person name="Tyler B.M."/>
            <person name="Meinhardt L.W."/>
            <person name="Bailey B.A."/>
        </authorList>
    </citation>
    <scope>NUCLEOTIDE SEQUENCE [LARGE SCALE GENOMIC DNA]</scope>
    <source>
        <strain evidence="2">zdho120</strain>
    </source>
</reference>
<organism evidence="1 2">
    <name type="scientific">Phytophthora megakarya</name>
    <dbReference type="NCBI Taxonomy" id="4795"/>
    <lineage>
        <taxon>Eukaryota</taxon>
        <taxon>Sar</taxon>
        <taxon>Stramenopiles</taxon>
        <taxon>Oomycota</taxon>
        <taxon>Peronosporomycetes</taxon>
        <taxon>Peronosporales</taxon>
        <taxon>Peronosporaceae</taxon>
        <taxon>Phytophthora</taxon>
    </lineage>
</organism>
<accession>A0A225VTC7</accession>
<evidence type="ECO:0000313" key="2">
    <source>
        <dbReference type="Proteomes" id="UP000198211"/>
    </source>
</evidence>